<keyword evidence="11 20" id="KW-1133">Transmembrane helix</keyword>
<evidence type="ECO:0000256" key="4">
    <source>
        <dbReference type="ARBA" id="ARBA00022528"/>
    </source>
</evidence>
<keyword evidence="8" id="KW-1001">Plastid inner membrane</keyword>
<evidence type="ECO:0000256" key="14">
    <source>
        <dbReference type="ARBA" id="ARBA00023065"/>
    </source>
</evidence>
<keyword evidence="14" id="KW-0406">Ion transport</keyword>
<dbReference type="GO" id="GO:0009725">
    <property type="term" value="P:response to hormone"/>
    <property type="evidence" value="ECO:0007669"/>
    <property type="project" value="UniProtKB-ARBA"/>
</dbReference>
<evidence type="ECO:0000256" key="16">
    <source>
        <dbReference type="ARBA" id="ARBA00047912"/>
    </source>
</evidence>
<evidence type="ECO:0000256" key="20">
    <source>
        <dbReference type="SAM" id="Phobius"/>
    </source>
</evidence>
<dbReference type="GO" id="GO:0080022">
    <property type="term" value="P:primary root development"/>
    <property type="evidence" value="ECO:0007669"/>
    <property type="project" value="UniProtKB-ARBA"/>
</dbReference>
<dbReference type="STRING" id="3218.A0A2K1JVS1"/>
<feature type="transmembrane region" description="Helical" evidence="20">
    <location>
        <begin position="911"/>
        <end position="931"/>
    </location>
</feature>
<dbReference type="PANTHER" id="PTHR46157:SF2">
    <property type="entry name" value="K(+) EFFLUX ANTIPORTER 1, CHLOROPLASTIC-RELATED"/>
    <property type="match status" value="1"/>
</dbReference>
<dbReference type="Gramene" id="Pp3c11_22410V3.3">
    <property type="protein sequence ID" value="Pp3c11_22410V3.3"/>
    <property type="gene ID" value="Pp3c11_22410"/>
</dbReference>
<feature type="compositionally biased region" description="Basic and acidic residues" evidence="19">
    <location>
        <begin position="598"/>
        <end position="619"/>
    </location>
</feature>
<dbReference type="InterPro" id="IPR004771">
    <property type="entry name" value="K/H_exchanger"/>
</dbReference>
<dbReference type="EnsemblPlants" id="Pp3c11_22410V3.3">
    <property type="protein sequence ID" value="Pp3c11_22410V3.3"/>
    <property type="gene ID" value="Pp3c11_22410"/>
</dbReference>
<dbReference type="Pfam" id="PF02254">
    <property type="entry name" value="TrkA_N"/>
    <property type="match status" value="1"/>
</dbReference>
<name>A0A2K1JVS1_PHYPA</name>
<protein>
    <recommendedName>
        <fullName evidence="21">RCK N-terminal domain-containing protein</fullName>
    </recommendedName>
</protein>
<evidence type="ECO:0000256" key="8">
    <source>
        <dbReference type="ARBA" id="ARBA00022780"/>
    </source>
</evidence>
<comment type="similarity">
    <text evidence="17">Belongs to the monovalent cation:proton antiporter 2 (CPA2) transporter (TC 2.A.37) family. KEA (TC 2.A.37.1) subfamily.</text>
</comment>
<evidence type="ECO:0000256" key="1">
    <source>
        <dbReference type="ARBA" id="ARBA00004478"/>
    </source>
</evidence>
<evidence type="ECO:0000256" key="17">
    <source>
        <dbReference type="ARBA" id="ARBA00061484"/>
    </source>
</evidence>
<feature type="transmembrane region" description="Helical" evidence="20">
    <location>
        <begin position="995"/>
        <end position="1024"/>
    </location>
</feature>
<evidence type="ECO:0000256" key="13">
    <source>
        <dbReference type="ARBA" id="ARBA00023054"/>
    </source>
</evidence>
<dbReference type="Gene3D" id="3.40.50.720">
    <property type="entry name" value="NAD(P)-binding Rossmann-like Domain"/>
    <property type="match status" value="1"/>
</dbReference>
<dbReference type="GO" id="GO:0009507">
    <property type="term" value="C:chloroplast"/>
    <property type="evidence" value="ECO:0000318"/>
    <property type="project" value="GO_Central"/>
</dbReference>
<accession>A0A2K1JVS1</accession>
<evidence type="ECO:0000313" key="23">
    <source>
        <dbReference type="EnsemblPlants" id="Pp3c11_22410V3.1"/>
    </source>
</evidence>
<dbReference type="InterPro" id="IPR036291">
    <property type="entry name" value="NAD(P)-bd_dom_sf"/>
</dbReference>
<dbReference type="GO" id="GO:0042794">
    <property type="term" value="P:plastid rRNA transcription"/>
    <property type="evidence" value="ECO:0007669"/>
    <property type="project" value="UniProtKB-ARBA"/>
</dbReference>
<evidence type="ECO:0000256" key="18">
    <source>
        <dbReference type="SAM" id="Coils"/>
    </source>
</evidence>
<feature type="transmembrane region" description="Helical" evidence="20">
    <location>
        <begin position="1067"/>
        <end position="1089"/>
    </location>
</feature>
<evidence type="ECO:0000256" key="7">
    <source>
        <dbReference type="ARBA" id="ARBA00022692"/>
    </source>
</evidence>
<feature type="domain" description="RCK N-terminal" evidence="21">
    <location>
        <begin position="1175"/>
        <end position="1292"/>
    </location>
</feature>
<keyword evidence="5" id="KW-0633">Potassium transport</keyword>
<evidence type="ECO:0000256" key="12">
    <source>
        <dbReference type="ARBA" id="ARBA00022990"/>
    </source>
</evidence>
<keyword evidence="2" id="KW-0813">Transport</keyword>
<dbReference type="GO" id="GO:0009706">
    <property type="term" value="C:chloroplast inner membrane"/>
    <property type="evidence" value="ECO:0007669"/>
    <property type="project" value="UniProtKB-SubCell"/>
</dbReference>
<dbReference type="FunFam" id="3.40.50.720:FF:000134">
    <property type="entry name" value="K(+) efflux antiporter 2 chloroplastic"/>
    <property type="match status" value="1"/>
</dbReference>
<reference evidence="22 24" key="1">
    <citation type="journal article" date="2008" name="Science">
        <title>The Physcomitrella genome reveals evolutionary insights into the conquest of land by plants.</title>
        <authorList>
            <person name="Rensing S."/>
            <person name="Lang D."/>
            <person name="Zimmer A."/>
            <person name="Terry A."/>
            <person name="Salamov A."/>
            <person name="Shapiro H."/>
            <person name="Nishiyama T."/>
            <person name="Perroud P.-F."/>
            <person name="Lindquist E."/>
            <person name="Kamisugi Y."/>
            <person name="Tanahashi T."/>
            <person name="Sakakibara K."/>
            <person name="Fujita T."/>
            <person name="Oishi K."/>
            <person name="Shin-I T."/>
            <person name="Kuroki Y."/>
            <person name="Toyoda A."/>
            <person name="Suzuki Y."/>
            <person name="Hashimoto A."/>
            <person name="Yamaguchi K."/>
            <person name="Sugano A."/>
            <person name="Kohara Y."/>
            <person name="Fujiyama A."/>
            <person name="Anterola A."/>
            <person name="Aoki S."/>
            <person name="Ashton N."/>
            <person name="Barbazuk W.B."/>
            <person name="Barker E."/>
            <person name="Bennetzen J."/>
            <person name="Bezanilla M."/>
            <person name="Blankenship R."/>
            <person name="Cho S.H."/>
            <person name="Dutcher S."/>
            <person name="Estelle M."/>
            <person name="Fawcett J.A."/>
            <person name="Gundlach H."/>
            <person name="Hanada K."/>
            <person name="Heyl A."/>
            <person name="Hicks K.A."/>
            <person name="Hugh J."/>
            <person name="Lohr M."/>
            <person name="Mayer K."/>
            <person name="Melkozernov A."/>
            <person name="Murata T."/>
            <person name="Nelson D."/>
            <person name="Pils B."/>
            <person name="Prigge M."/>
            <person name="Reiss B."/>
            <person name="Renner T."/>
            <person name="Rombauts S."/>
            <person name="Rushton P."/>
            <person name="Sanderfoot A."/>
            <person name="Schween G."/>
            <person name="Shiu S.-H."/>
            <person name="Stueber K."/>
            <person name="Theodoulou F.L."/>
            <person name="Tu H."/>
            <person name="Van de Peer Y."/>
            <person name="Verrier P.J."/>
            <person name="Waters E."/>
            <person name="Wood A."/>
            <person name="Yang L."/>
            <person name="Cove D."/>
            <person name="Cuming A."/>
            <person name="Hasebe M."/>
            <person name="Lucas S."/>
            <person name="Mishler D.B."/>
            <person name="Reski R."/>
            <person name="Grigoriev I."/>
            <person name="Quatrano R.S."/>
            <person name="Boore J.L."/>
        </authorList>
    </citation>
    <scope>NUCLEOTIDE SEQUENCE [LARGE SCALE GENOMIC DNA]</scope>
    <source>
        <strain evidence="23 24">cv. Gransden 2004</strain>
    </source>
</reference>
<dbReference type="PROSITE" id="PS51201">
    <property type="entry name" value="RCK_N"/>
    <property type="match status" value="1"/>
</dbReference>
<gene>
    <name evidence="23" type="primary">LOC112288838</name>
    <name evidence="22" type="ORF">PHYPA_015396</name>
</gene>
<dbReference type="InterPro" id="IPR003148">
    <property type="entry name" value="RCK_N"/>
</dbReference>
<feature type="transmembrane region" description="Helical" evidence="20">
    <location>
        <begin position="878"/>
        <end position="899"/>
    </location>
</feature>
<keyword evidence="12" id="KW-0007">Acetylation</keyword>
<dbReference type="FunCoup" id="A0A2K1JVS1">
    <property type="interactions" value="2199"/>
</dbReference>
<dbReference type="GO" id="GO:2000070">
    <property type="term" value="P:regulation of response to water deprivation"/>
    <property type="evidence" value="ECO:0007669"/>
    <property type="project" value="UniProtKB-ARBA"/>
</dbReference>
<dbReference type="GO" id="GO:1900140">
    <property type="term" value="P:regulation of seedling development"/>
    <property type="evidence" value="ECO:0007669"/>
    <property type="project" value="UniProtKB-ARBA"/>
</dbReference>
<feature type="compositionally biased region" description="Basic and acidic residues" evidence="19">
    <location>
        <begin position="384"/>
        <end position="401"/>
    </location>
</feature>
<dbReference type="Proteomes" id="UP000006727">
    <property type="component" value="Chromosome 11"/>
</dbReference>
<sequence>MAWLGMVDVPHVSSHVPPSPVLKPEFRSRCSAGQVPASSNAASFLQNLPRALHLTNSERSRFRGTKTRDSEVTASLKCCTSCQNRCGTLGNRCIARRGRINYDRVIPRVEGLGRGDPSSWPLSGQCCILSSFSKQLPSSRRHSKPRVRGNFEVRCESDHAAANGFIRDAILYDEAGVALGEGGVDGAGAESMSQISLENSLLGSNVDDGNRRPQINEGDDGRSPVAENDSPIAALKDSLRIAKDQLEFARASSKTLEAKAQECAEKALALHDQATSARLAAVSTLASIQSVLERELKAEENVAAAGARVLAAQEKFTRAEKAFQVARWKLEPPGTSLDDLSLEIPEEYLQLQVEPTNDEVNDQASSASSEAELLENSKLVSCEGDEKKPREGNNKGKSVRETDARKEYLAMESARMDFVASEAALAECEAELAQIQTVKMELQKEALRRSELSQVAEDAAVLADEDVASAMTSAEEAVALEMEALKRVSDAEIVLRKVEAFAEEAARALTKTEASGEEVFKTHQNAETSGEEASQTPELAAAGTEQLDFQVAQANDETSVTSESWISVEEEKIAPEKSGEEFVEVSDQMGDTDAGTDFLKRENAMESSIESEKLDKEPQPDQMLVDVNPKHEEPKSSPTKRAESTTNESSGPKSLTKKSSRFFPASYFSSGDEAEFSPSMVFSNFAAALKEQLVKVTIGMALLIAGGYYLNNQLEKRALLMQPPEVTSTQELKTTTKPLVSEIRKISRRVKQVILKLPHQEVNEDEASLFDVLWLLLASVVFVPIFQRLPGGSPVLGYLAAGVLIGPYALSIIKNIHGTRMIAEFGVVFLLFNIGLELSVERLTSMKKYVFGFGSIQVLVTALVIGAFAHVACGFSGPAAIVIGNGLALSSTAVVLQVLQERGENTSRHGRATFSVLLFQDLAVVVLLILIPLLSPNSSKGGVGIQAIAEALGIAAVKAVVAITGIIAGGRLLLRPVYKRMAENHNAEIFAANTLLVVLGTSVMTARAGLSMALGAFLAGLLLAETEFALQVESDIAPYRGLLLGLFFMTVGMSIDSQLFINRFPTILGSLMLLIGGKTLLVTGVGRFFGLSTVAAARAGLLLAPGGEFAFVAFGEAVNQGIMSNQLSSLLFLVVGLSMAITPWLAAGGQLLASRFDQQDVRSLLPAESETDDLQGHILICGFGRVGQIIAQLLSERLIPFVALDVRSERVSVGRALDLPVYFGDAGSKEVLHKVGAERAAAAVLTLDTPGANYRTVFALTKNFPHVKTFVRAHDVEHGLNLEKAGATAVVPETLEPSLQLAAAVLSQVKLPAAEIAAAIDEFRSNHLSELSELSETRGTSLGYGFSRIMMKSKIQPPEVQTRLGIDDGVSDWRPEGSVLP</sequence>
<dbReference type="InterPro" id="IPR038770">
    <property type="entry name" value="Na+/solute_symporter_sf"/>
</dbReference>
<dbReference type="GO" id="GO:0009646">
    <property type="term" value="P:response to absence of light"/>
    <property type="evidence" value="ECO:0007669"/>
    <property type="project" value="UniProtKB-ARBA"/>
</dbReference>
<organism evidence="22">
    <name type="scientific">Physcomitrium patens</name>
    <name type="common">Spreading-leaved earth moss</name>
    <name type="synonym">Physcomitrella patens</name>
    <dbReference type="NCBI Taxonomy" id="3218"/>
    <lineage>
        <taxon>Eukaryota</taxon>
        <taxon>Viridiplantae</taxon>
        <taxon>Streptophyta</taxon>
        <taxon>Embryophyta</taxon>
        <taxon>Bryophyta</taxon>
        <taxon>Bryophytina</taxon>
        <taxon>Bryopsida</taxon>
        <taxon>Funariidae</taxon>
        <taxon>Funariales</taxon>
        <taxon>Funariaceae</taxon>
        <taxon>Physcomitrium</taxon>
    </lineage>
</organism>
<dbReference type="OrthoDB" id="4834at2759"/>
<keyword evidence="10" id="KW-0630">Potassium</keyword>
<keyword evidence="6" id="KW-0934">Plastid</keyword>
<dbReference type="EnsemblPlants" id="Pp3c11_22410V3.4">
    <property type="protein sequence ID" value="Pp3c11_22410V3.4"/>
    <property type="gene ID" value="Pp3c11_22410"/>
</dbReference>
<evidence type="ECO:0000256" key="9">
    <source>
        <dbReference type="ARBA" id="ARBA00022946"/>
    </source>
</evidence>
<dbReference type="Gene3D" id="1.20.1530.20">
    <property type="match status" value="1"/>
</dbReference>
<feature type="transmembrane region" description="Helical" evidence="20">
    <location>
        <begin position="1095"/>
        <end position="1118"/>
    </location>
</feature>
<dbReference type="NCBIfam" id="TIGR00932">
    <property type="entry name" value="2a37"/>
    <property type="match status" value="1"/>
</dbReference>
<keyword evidence="13 18" id="KW-0175">Coiled coil</keyword>
<dbReference type="GO" id="GO:0015386">
    <property type="term" value="F:potassium:proton antiporter activity"/>
    <property type="evidence" value="ECO:0000318"/>
    <property type="project" value="GO_Central"/>
</dbReference>
<dbReference type="Gramene" id="Pp3c11_22410V3.1">
    <property type="protein sequence ID" value="Pp3c11_22410V3.1"/>
    <property type="gene ID" value="Pp3c11_22410"/>
</dbReference>
<evidence type="ECO:0000256" key="6">
    <source>
        <dbReference type="ARBA" id="ARBA00022640"/>
    </source>
</evidence>
<dbReference type="GO" id="GO:2000377">
    <property type="term" value="P:regulation of reactive oxygen species metabolic process"/>
    <property type="evidence" value="ECO:0007669"/>
    <property type="project" value="UniProtKB-ARBA"/>
</dbReference>
<proteinExistence type="inferred from homology"/>
<feature type="transmembrane region" description="Helical" evidence="20">
    <location>
        <begin position="951"/>
        <end position="974"/>
    </location>
</feature>
<feature type="region of interest" description="Disordered" evidence="19">
    <location>
        <begin position="358"/>
        <end position="401"/>
    </location>
</feature>
<feature type="compositionally biased region" description="Low complexity" evidence="19">
    <location>
        <begin position="364"/>
        <end position="379"/>
    </location>
</feature>
<dbReference type="GO" id="GO:0009744">
    <property type="term" value="P:response to sucrose"/>
    <property type="evidence" value="ECO:0007669"/>
    <property type="project" value="UniProtKB-ARBA"/>
</dbReference>
<dbReference type="SUPFAM" id="SSF51735">
    <property type="entry name" value="NAD(P)-binding Rossmann-fold domains"/>
    <property type="match status" value="1"/>
</dbReference>
<feature type="compositionally biased region" description="Polar residues" evidence="19">
    <location>
        <begin position="644"/>
        <end position="653"/>
    </location>
</feature>
<dbReference type="GO" id="GO:1900069">
    <property type="term" value="P:regulation of cellular hyperosmotic salinity response"/>
    <property type="evidence" value="ECO:0007669"/>
    <property type="project" value="UniProtKB-ARBA"/>
</dbReference>
<dbReference type="FunFam" id="1.20.1530.20:FF:000007">
    <property type="entry name" value="K(+) efflux antiporter 2 chloroplastic"/>
    <property type="match status" value="1"/>
</dbReference>
<dbReference type="GO" id="GO:0006885">
    <property type="term" value="P:regulation of pH"/>
    <property type="evidence" value="ECO:0007669"/>
    <property type="project" value="UniProtKB-ARBA"/>
</dbReference>
<feature type="compositionally biased region" description="Basic and acidic residues" evidence="19">
    <location>
        <begin position="570"/>
        <end position="580"/>
    </location>
</feature>
<dbReference type="Pfam" id="PF00999">
    <property type="entry name" value="Na_H_Exchanger"/>
    <property type="match status" value="1"/>
</dbReference>
<evidence type="ECO:0000256" key="2">
    <source>
        <dbReference type="ARBA" id="ARBA00022448"/>
    </source>
</evidence>
<dbReference type="GeneID" id="112288838"/>
<evidence type="ECO:0000256" key="15">
    <source>
        <dbReference type="ARBA" id="ARBA00023136"/>
    </source>
</evidence>
<comment type="catalytic activity">
    <reaction evidence="16">
        <text>K(+)(in) + H(+)(out) = K(+)(out) + H(+)(in)</text>
        <dbReference type="Rhea" id="RHEA:29467"/>
        <dbReference type="ChEBI" id="CHEBI:15378"/>
        <dbReference type="ChEBI" id="CHEBI:29103"/>
    </reaction>
</comment>
<evidence type="ECO:0000256" key="5">
    <source>
        <dbReference type="ARBA" id="ARBA00022538"/>
    </source>
</evidence>
<reference evidence="22 24" key="2">
    <citation type="journal article" date="2018" name="Plant J.">
        <title>The Physcomitrella patens chromosome-scale assembly reveals moss genome structure and evolution.</title>
        <authorList>
            <person name="Lang D."/>
            <person name="Ullrich K.K."/>
            <person name="Murat F."/>
            <person name="Fuchs J."/>
            <person name="Jenkins J."/>
            <person name="Haas F.B."/>
            <person name="Piednoel M."/>
            <person name="Gundlach H."/>
            <person name="Van Bel M."/>
            <person name="Meyberg R."/>
            <person name="Vives C."/>
            <person name="Morata J."/>
            <person name="Symeonidi A."/>
            <person name="Hiss M."/>
            <person name="Muchero W."/>
            <person name="Kamisugi Y."/>
            <person name="Saleh O."/>
            <person name="Blanc G."/>
            <person name="Decker E.L."/>
            <person name="van Gessel N."/>
            <person name="Grimwood J."/>
            <person name="Hayes R.D."/>
            <person name="Graham S.W."/>
            <person name="Gunter L.E."/>
            <person name="McDaniel S.F."/>
            <person name="Hoernstein S.N.W."/>
            <person name="Larsson A."/>
            <person name="Li F.W."/>
            <person name="Perroud P.F."/>
            <person name="Phillips J."/>
            <person name="Ranjan P."/>
            <person name="Rokshar D.S."/>
            <person name="Rothfels C.J."/>
            <person name="Schneider L."/>
            <person name="Shu S."/>
            <person name="Stevenson D.W."/>
            <person name="Thummler F."/>
            <person name="Tillich M."/>
            <person name="Villarreal Aguilar J.C."/>
            <person name="Widiez T."/>
            <person name="Wong G.K."/>
            <person name="Wymore A."/>
            <person name="Zhang Y."/>
            <person name="Zimmer A.D."/>
            <person name="Quatrano R.S."/>
            <person name="Mayer K.F.X."/>
            <person name="Goodstein D."/>
            <person name="Casacuberta J.M."/>
            <person name="Vandepoele K."/>
            <person name="Reski R."/>
            <person name="Cuming A.C."/>
            <person name="Tuskan G.A."/>
            <person name="Maumus F."/>
            <person name="Salse J."/>
            <person name="Schmutz J."/>
            <person name="Rensing S.A."/>
        </authorList>
    </citation>
    <scope>NUCLEOTIDE SEQUENCE [LARGE SCALE GENOMIC DNA]</scope>
    <source>
        <strain evidence="23 24">cv. Gransden 2004</strain>
    </source>
</reference>
<feature type="region of interest" description="Disordered" evidence="19">
    <location>
        <begin position="570"/>
        <end position="657"/>
    </location>
</feature>
<feature type="compositionally biased region" description="Basic and acidic residues" evidence="19">
    <location>
        <begin position="628"/>
        <end position="643"/>
    </location>
</feature>
<reference evidence="23" key="3">
    <citation type="submission" date="2020-12" db="UniProtKB">
        <authorList>
            <consortium name="EnsemblPlants"/>
        </authorList>
    </citation>
    <scope>IDENTIFICATION</scope>
</reference>
<evidence type="ECO:0000256" key="3">
    <source>
        <dbReference type="ARBA" id="ARBA00022449"/>
    </source>
</evidence>
<dbReference type="KEGG" id="ppp:112288838"/>
<dbReference type="GO" id="GO:0010109">
    <property type="term" value="P:regulation of photosynthesis"/>
    <property type="evidence" value="ECO:0007669"/>
    <property type="project" value="UniProtKB-ARBA"/>
</dbReference>
<dbReference type="PaxDb" id="3218-PP1S31_202V6.1"/>
<comment type="subcellular location">
    <subcellularLocation>
        <location evidence="1">Plastid</location>
        <location evidence="1">Chloroplast inner membrane</location>
        <topology evidence="1">Multi-pass membrane protein</topology>
    </subcellularLocation>
</comment>
<keyword evidence="3" id="KW-0050">Antiport</keyword>
<feature type="transmembrane region" description="Helical" evidence="20">
    <location>
        <begin position="795"/>
        <end position="813"/>
    </location>
</feature>
<keyword evidence="24" id="KW-1185">Reference proteome</keyword>
<keyword evidence="9" id="KW-0809">Transit peptide</keyword>
<keyword evidence="7 20" id="KW-0812">Transmembrane</keyword>
<feature type="transmembrane region" description="Helical" evidence="20">
    <location>
        <begin position="1130"/>
        <end position="1153"/>
    </location>
</feature>
<feature type="transmembrane region" description="Helical" evidence="20">
    <location>
        <begin position="1036"/>
        <end position="1055"/>
    </location>
</feature>
<evidence type="ECO:0000256" key="11">
    <source>
        <dbReference type="ARBA" id="ARBA00022989"/>
    </source>
</evidence>
<evidence type="ECO:0000256" key="10">
    <source>
        <dbReference type="ARBA" id="ARBA00022958"/>
    </source>
</evidence>
<evidence type="ECO:0000313" key="22">
    <source>
        <dbReference type="EMBL" id="PNR45625.1"/>
    </source>
</evidence>
<dbReference type="GO" id="GO:0140899">
    <property type="term" value="P:plastid gene expression"/>
    <property type="evidence" value="ECO:0007669"/>
    <property type="project" value="UniProtKB-ARBA"/>
</dbReference>
<dbReference type="EnsemblPlants" id="Pp3c11_22410V3.1">
    <property type="protein sequence ID" value="Pp3c11_22410V3.1"/>
    <property type="gene ID" value="Pp3c11_22410"/>
</dbReference>
<dbReference type="EMBL" id="ABEU02000011">
    <property type="protein sequence ID" value="PNR45625.1"/>
    <property type="molecule type" value="Genomic_DNA"/>
</dbReference>
<feature type="region of interest" description="Disordered" evidence="19">
    <location>
        <begin position="200"/>
        <end position="228"/>
    </location>
</feature>
<dbReference type="GO" id="GO:0016020">
    <property type="term" value="C:membrane"/>
    <property type="evidence" value="ECO:0000318"/>
    <property type="project" value="GO_Central"/>
</dbReference>
<dbReference type="GO" id="GO:0033993">
    <property type="term" value="P:response to lipid"/>
    <property type="evidence" value="ECO:0007669"/>
    <property type="project" value="UniProtKB-ARBA"/>
</dbReference>
<dbReference type="InterPro" id="IPR006153">
    <property type="entry name" value="Cation/H_exchanger_TM"/>
</dbReference>
<evidence type="ECO:0000259" key="21">
    <source>
        <dbReference type="PROSITE" id="PS51201"/>
    </source>
</evidence>
<keyword evidence="15 20" id="KW-0472">Membrane</keyword>
<feature type="coiled-coil region" evidence="18">
    <location>
        <begin position="232"/>
        <end position="259"/>
    </location>
</feature>
<dbReference type="Gramene" id="Pp3c11_22410V3.4">
    <property type="protein sequence ID" value="Pp3c11_22410V3.4"/>
    <property type="gene ID" value="Pp3c11_22410"/>
</dbReference>
<evidence type="ECO:0000256" key="19">
    <source>
        <dbReference type="SAM" id="MobiDB-lite"/>
    </source>
</evidence>
<dbReference type="GO" id="GO:2001057">
    <property type="term" value="P:reactive nitrogen species metabolic process"/>
    <property type="evidence" value="ECO:0007669"/>
    <property type="project" value="UniProtKB-ARBA"/>
</dbReference>
<dbReference type="GO" id="GO:0019722">
    <property type="term" value="P:calcium-mediated signaling"/>
    <property type="evidence" value="ECO:0007669"/>
    <property type="project" value="UniProtKB-ARBA"/>
</dbReference>
<dbReference type="PANTHER" id="PTHR46157">
    <property type="entry name" value="K(+) EFFLUX ANTIPORTER 3, CHLOROPLASTIC"/>
    <property type="match status" value="1"/>
</dbReference>
<keyword evidence="4" id="KW-0150">Chloroplast</keyword>
<dbReference type="RefSeq" id="XP_024389242.1">
    <property type="nucleotide sequence ID" value="XM_024533474.2"/>
</dbReference>
<evidence type="ECO:0000313" key="24">
    <source>
        <dbReference type="Proteomes" id="UP000006727"/>
    </source>
</evidence>
<feature type="transmembrane region" description="Helical" evidence="20">
    <location>
        <begin position="850"/>
        <end position="872"/>
    </location>
</feature>